<evidence type="ECO:0000313" key="2">
    <source>
        <dbReference type="EMBL" id="VEG62943.1"/>
    </source>
</evidence>
<dbReference type="EMBL" id="LR134359">
    <property type="protein sequence ID" value="VEG62943.1"/>
    <property type="molecule type" value="Genomic_DNA"/>
</dbReference>
<gene>
    <name evidence="2" type="ORF">NCTC11951_02094</name>
</gene>
<accession>A0A448JE03</accession>
<dbReference type="AlphaFoldDB" id="A0A448JE03"/>
<sequence>MKQISVAKSVDESNPNYVNLMCHVPSDVGGFEVNAVGIL</sequence>
<evidence type="ECO:0000259" key="1">
    <source>
        <dbReference type="Pfam" id="PF12571"/>
    </source>
</evidence>
<evidence type="ECO:0000313" key="3">
    <source>
        <dbReference type="Proteomes" id="UP000275504"/>
    </source>
</evidence>
<proteinExistence type="predicted"/>
<feature type="domain" description="Phage tail fibre protein N-terminal" evidence="1">
    <location>
        <begin position="9"/>
        <end position="38"/>
    </location>
</feature>
<dbReference type="Pfam" id="PF12571">
    <property type="entry name" value="Phage_tail_fib"/>
    <property type="match status" value="1"/>
</dbReference>
<dbReference type="Proteomes" id="UP000275504">
    <property type="component" value="Chromosome"/>
</dbReference>
<organism evidence="2 3">
    <name type="scientific">Campylobacter jejuni subsp. doylei</name>
    <dbReference type="NCBI Taxonomy" id="32021"/>
    <lineage>
        <taxon>Bacteria</taxon>
        <taxon>Pseudomonadati</taxon>
        <taxon>Campylobacterota</taxon>
        <taxon>Epsilonproteobacteria</taxon>
        <taxon>Campylobacterales</taxon>
        <taxon>Campylobacteraceae</taxon>
        <taxon>Campylobacter</taxon>
    </lineage>
</organism>
<dbReference type="InterPro" id="IPR022225">
    <property type="entry name" value="Phage_tail_fibre_N"/>
</dbReference>
<protein>
    <submittedName>
        <fullName evidence="2">Tail fiber protein H</fullName>
    </submittedName>
</protein>
<name>A0A448JE03_CAMJU</name>
<reference evidence="2 3" key="1">
    <citation type="submission" date="2018-12" db="EMBL/GenBank/DDBJ databases">
        <authorList>
            <consortium name="Pathogen Informatics"/>
        </authorList>
    </citation>
    <scope>NUCLEOTIDE SEQUENCE [LARGE SCALE GENOMIC DNA]</scope>
    <source>
        <strain evidence="2 3">NCTC11951</strain>
    </source>
</reference>